<dbReference type="OrthoDB" id="9774591at2"/>
<organism evidence="5 6">
    <name type="scientific">Luminiphilus syltensis NOR5-1B</name>
    <dbReference type="NCBI Taxonomy" id="565045"/>
    <lineage>
        <taxon>Bacteria</taxon>
        <taxon>Pseudomonadati</taxon>
        <taxon>Pseudomonadota</taxon>
        <taxon>Gammaproteobacteria</taxon>
        <taxon>Cellvibrionales</taxon>
        <taxon>Halieaceae</taxon>
        <taxon>Luminiphilus</taxon>
    </lineage>
</organism>
<dbReference type="PANTHER" id="PTHR43757">
    <property type="entry name" value="AMINOMETHYLTRANSFERASE"/>
    <property type="match status" value="1"/>
</dbReference>
<dbReference type="GO" id="GO:0008483">
    <property type="term" value="F:transaminase activity"/>
    <property type="evidence" value="ECO:0007669"/>
    <property type="project" value="UniProtKB-KW"/>
</dbReference>
<dbReference type="AlphaFoldDB" id="B8KX81"/>
<dbReference type="Pfam" id="PF01571">
    <property type="entry name" value="GCV_T"/>
    <property type="match status" value="1"/>
</dbReference>
<feature type="binding site" evidence="2">
    <location>
        <position position="196"/>
    </location>
    <ligand>
        <name>substrate</name>
    </ligand>
</feature>
<dbReference type="InterPro" id="IPR006222">
    <property type="entry name" value="GCVT_N"/>
</dbReference>
<dbReference type="GO" id="GO:0004047">
    <property type="term" value="F:aminomethyltransferase activity"/>
    <property type="evidence" value="ECO:0007669"/>
    <property type="project" value="UniProtKB-EC"/>
</dbReference>
<dbReference type="PANTHER" id="PTHR43757:SF2">
    <property type="entry name" value="AMINOMETHYLTRANSFERASE, MITOCHONDRIAL"/>
    <property type="match status" value="1"/>
</dbReference>
<protein>
    <submittedName>
        <fullName evidence="5">Aminomethyltransferase</fullName>
        <ecNumber evidence="5">2.1.2.10</ecNumber>
    </submittedName>
</protein>
<keyword evidence="1" id="KW-0032">Aminotransferase</keyword>
<sequence length="381" mass="41255">MTSELKNSPFYNLQLAVNPDIEWSPWAGCKTPVAIHELDDELRAVRNGTIVFDMSPVVKYQVTGTDAQVFLDKISTRSMAIKPGRVTYTCWTNAQGMLVDDGTVFRFSETEFRMLPNSRDDDYYAQQAEGLDVEVTDVSHNSAALTVQGKTAATVLTRMGIKNLVDMKPFDFATFDSPAGELMISRTGFFGDLGYELWFSLDQVEAVWDAVLAAGALPVGIVTLCNARLEAGHIIPDNEFELEPAKYDGSEPDSFNRTPFDLGLGFVINLDKGDFVGRDALIAEKERGSTWQLVALELDCDHGAAQRDVVAVNGVEVGFVTSGLFSVNLGKSIALATVKSGSTSPGGSASVVVNGVKVDAVVVDTPFYKSPRKAQTPAPML</sequence>
<dbReference type="GO" id="GO:0005829">
    <property type="term" value="C:cytosol"/>
    <property type="evidence" value="ECO:0007669"/>
    <property type="project" value="TreeGrafter"/>
</dbReference>
<dbReference type="InterPro" id="IPR029043">
    <property type="entry name" value="GcvT/YgfZ_C"/>
</dbReference>
<evidence type="ECO:0000313" key="5">
    <source>
        <dbReference type="EMBL" id="EED35309.1"/>
    </source>
</evidence>
<accession>B8KX81</accession>
<evidence type="ECO:0000259" key="4">
    <source>
        <dbReference type="Pfam" id="PF08669"/>
    </source>
</evidence>
<keyword evidence="5" id="KW-0489">Methyltransferase</keyword>
<dbReference type="eggNOG" id="COG0404">
    <property type="taxonomic scope" value="Bacteria"/>
</dbReference>
<dbReference type="Pfam" id="PF08669">
    <property type="entry name" value="GCV_T_C"/>
    <property type="match status" value="1"/>
</dbReference>
<dbReference type="PIRSF" id="PIRSF006487">
    <property type="entry name" value="GcvT"/>
    <property type="match status" value="1"/>
</dbReference>
<dbReference type="GO" id="GO:0008168">
    <property type="term" value="F:methyltransferase activity"/>
    <property type="evidence" value="ECO:0007669"/>
    <property type="project" value="UniProtKB-KW"/>
</dbReference>
<dbReference type="SUPFAM" id="SSF101790">
    <property type="entry name" value="Aminomethyltransferase beta-barrel domain"/>
    <property type="match status" value="1"/>
</dbReference>
<dbReference type="SUPFAM" id="SSF103025">
    <property type="entry name" value="Folate-binding domain"/>
    <property type="match status" value="1"/>
</dbReference>
<keyword evidence="5" id="KW-0808">Transferase</keyword>
<dbReference type="RefSeq" id="WP_009020055.1">
    <property type="nucleotide sequence ID" value="NZ_DS999411.1"/>
</dbReference>
<reference evidence="6" key="1">
    <citation type="journal article" date="2013" name="BMC Microbiol.">
        <title>Taxonomy and evolution of bacteriochlorophyll a-containing members of the OM60/NOR5 clade of marine gammaproteobacteria: description of Luminiphilus syltensis gen. nov., sp. nov., reclassification of Haliea rubra as Pseudohaliea rubra gen. nov., comb. nov., and emendation of Chromatocurvus halotolerans.</title>
        <authorList>
            <person name="Spring S."/>
            <person name="Riedel T."/>
            <person name="Sproer C."/>
            <person name="Yan S."/>
            <person name="Harder J."/>
            <person name="Fuchs B.M."/>
        </authorList>
    </citation>
    <scope>NUCLEOTIDE SEQUENCE [LARGE SCALE GENOMIC DNA]</scope>
    <source>
        <strain evidence="6">NOR51-B</strain>
    </source>
</reference>
<dbReference type="HOGENOM" id="CLU_007884_10_2_6"/>
<dbReference type="EMBL" id="DS999411">
    <property type="protein sequence ID" value="EED35309.1"/>
    <property type="molecule type" value="Genomic_DNA"/>
</dbReference>
<proteinExistence type="predicted"/>
<dbReference type="Gene3D" id="3.30.1360.120">
    <property type="entry name" value="Probable tRNA modification gtpase trme, domain 1"/>
    <property type="match status" value="1"/>
</dbReference>
<name>B8KX81_9GAMM</name>
<evidence type="ECO:0000256" key="2">
    <source>
        <dbReference type="PIRSR" id="PIRSR006487-1"/>
    </source>
</evidence>
<dbReference type="InterPro" id="IPR013977">
    <property type="entry name" value="GcvT_C"/>
</dbReference>
<feature type="domain" description="GCVT N-terminal" evidence="3">
    <location>
        <begin position="37"/>
        <end position="272"/>
    </location>
</feature>
<dbReference type="InterPro" id="IPR028896">
    <property type="entry name" value="GcvT/YgfZ/DmdA"/>
</dbReference>
<dbReference type="InterPro" id="IPR027266">
    <property type="entry name" value="TrmE/GcvT-like"/>
</dbReference>
<evidence type="ECO:0000259" key="3">
    <source>
        <dbReference type="Pfam" id="PF01571"/>
    </source>
</evidence>
<keyword evidence="6" id="KW-1185">Reference proteome</keyword>
<feature type="domain" description="Aminomethyltransferase C-terminal" evidence="4">
    <location>
        <begin position="292"/>
        <end position="369"/>
    </location>
</feature>
<evidence type="ECO:0000313" key="6">
    <source>
        <dbReference type="Proteomes" id="UP000004699"/>
    </source>
</evidence>
<dbReference type="EC" id="2.1.2.10" evidence="5"/>
<evidence type="ECO:0000256" key="1">
    <source>
        <dbReference type="ARBA" id="ARBA00022576"/>
    </source>
</evidence>
<dbReference type="Proteomes" id="UP000004699">
    <property type="component" value="Unassembled WGS sequence"/>
</dbReference>
<dbReference type="STRING" id="565045.NOR51B_1254"/>
<dbReference type="GO" id="GO:0032259">
    <property type="term" value="P:methylation"/>
    <property type="evidence" value="ECO:0007669"/>
    <property type="project" value="UniProtKB-KW"/>
</dbReference>
<gene>
    <name evidence="5" type="ORF">NOR51B_1254</name>
</gene>